<dbReference type="OrthoDB" id="10310632at2759"/>
<evidence type="ECO:0000313" key="3">
    <source>
        <dbReference type="Proteomes" id="UP000694251"/>
    </source>
</evidence>
<dbReference type="AlphaFoldDB" id="A0A8T2H0B5"/>
<proteinExistence type="predicted"/>
<comment type="caution">
    <text evidence="2">The sequence shown here is derived from an EMBL/GenBank/DDBJ whole genome shotgun (WGS) entry which is preliminary data.</text>
</comment>
<evidence type="ECO:0000313" key="2">
    <source>
        <dbReference type="EMBL" id="KAG7653511.1"/>
    </source>
</evidence>
<reference evidence="2 3" key="1">
    <citation type="submission" date="2020-12" db="EMBL/GenBank/DDBJ databases">
        <title>Concerted genomic and epigenomic changes stabilize Arabidopsis allopolyploids.</title>
        <authorList>
            <person name="Chen Z."/>
        </authorList>
    </citation>
    <scope>NUCLEOTIDE SEQUENCE [LARGE SCALE GENOMIC DNA]</scope>
    <source>
        <strain evidence="2">As9502</strain>
        <tissue evidence="2">Leaf</tissue>
    </source>
</reference>
<dbReference type="EMBL" id="JAEFBJ010000001">
    <property type="protein sequence ID" value="KAG7653511.1"/>
    <property type="molecule type" value="Genomic_DNA"/>
</dbReference>
<accession>A0A8T2H0B5</accession>
<organism evidence="2 3">
    <name type="scientific">Arabidopsis suecica</name>
    <name type="common">Swedish thale-cress</name>
    <name type="synonym">Cardaminopsis suecica</name>
    <dbReference type="NCBI Taxonomy" id="45249"/>
    <lineage>
        <taxon>Eukaryota</taxon>
        <taxon>Viridiplantae</taxon>
        <taxon>Streptophyta</taxon>
        <taxon>Embryophyta</taxon>
        <taxon>Tracheophyta</taxon>
        <taxon>Spermatophyta</taxon>
        <taxon>Magnoliopsida</taxon>
        <taxon>eudicotyledons</taxon>
        <taxon>Gunneridae</taxon>
        <taxon>Pentapetalae</taxon>
        <taxon>rosids</taxon>
        <taxon>malvids</taxon>
        <taxon>Brassicales</taxon>
        <taxon>Brassicaceae</taxon>
        <taxon>Camelineae</taxon>
        <taxon>Arabidopsis</taxon>
    </lineage>
</organism>
<evidence type="ECO:0000256" key="1">
    <source>
        <dbReference type="SAM" id="MobiDB-lite"/>
    </source>
</evidence>
<feature type="region of interest" description="Disordered" evidence="1">
    <location>
        <begin position="1"/>
        <end position="33"/>
    </location>
</feature>
<dbReference type="Proteomes" id="UP000694251">
    <property type="component" value="Chromosome 1"/>
</dbReference>
<sequence>MINNKSKDEPKTHGEDLLFKGSPTVTIGYGKKR</sequence>
<feature type="compositionally biased region" description="Basic and acidic residues" evidence="1">
    <location>
        <begin position="1"/>
        <end position="18"/>
    </location>
</feature>
<gene>
    <name evidence="2" type="ORF">ISN44_As01g007660</name>
</gene>
<name>A0A8T2H0B5_ARASU</name>
<protein>
    <submittedName>
        <fullName evidence="2">Uncharacterized protein</fullName>
    </submittedName>
</protein>
<keyword evidence="3" id="KW-1185">Reference proteome</keyword>